<dbReference type="AlphaFoldDB" id="A0A852T5B8"/>
<dbReference type="Proteomes" id="UP000589620">
    <property type="component" value="Unassembled WGS sequence"/>
</dbReference>
<reference evidence="1 2" key="1">
    <citation type="submission" date="2020-07" db="EMBL/GenBank/DDBJ databases">
        <title>Sequencing the genomes of 1000 actinobacteria strains.</title>
        <authorList>
            <person name="Klenk H.-P."/>
        </authorList>
    </citation>
    <scope>NUCLEOTIDE SEQUENCE [LARGE SCALE GENOMIC DNA]</scope>
    <source>
        <strain evidence="1 2">DSM 23871</strain>
    </source>
</reference>
<comment type="caution">
    <text evidence="1">The sequence shown here is derived from an EMBL/GenBank/DDBJ whole genome shotgun (WGS) entry which is preliminary data.</text>
</comment>
<organism evidence="1 2">
    <name type="scientific">Leifsonia soli</name>
    <dbReference type="NCBI Taxonomy" id="582665"/>
    <lineage>
        <taxon>Bacteria</taxon>
        <taxon>Bacillati</taxon>
        <taxon>Actinomycetota</taxon>
        <taxon>Actinomycetes</taxon>
        <taxon>Micrococcales</taxon>
        <taxon>Microbacteriaceae</taxon>
        <taxon>Leifsonia</taxon>
    </lineage>
</organism>
<gene>
    <name evidence="1" type="ORF">BJ963_003561</name>
</gene>
<protein>
    <submittedName>
        <fullName evidence="1">Uncharacterized protein</fullName>
    </submittedName>
</protein>
<proteinExistence type="predicted"/>
<name>A0A852T5B8_9MICO</name>
<sequence length="73" mass="8097">MSYIAVLMDGSRPHREVPINDDADTPPRTLRLPAELNGVAKVAVYGLASTCDFPYAEYVLERYEDQDAIADLP</sequence>
<evidence type="ECO:0000313" key="1">
    <source>
        <dbReference type="EMBL" id="NYD76042.1"/>
    </source>
</evidence>
<keyword evidence="2" id="KW-1185">Reference proteome</keyword>
<dbReference type="RefSeq" id="WP_179457796.1">
    <property type="nucleotide sequence ID" value="NZ_BAAAPX010000001.1"/>
</dbReference>
<accession>A0A852T5B8</accession>
<evidence type="ECO:0000313" key="2">
    <source>
        <dbReference type="Proteomes" id="UP000589620"/>
    </source>
</evidence>
<dbReference type="EMBL" id="JACCBJ010000001">
    <property type="protein sequence ID" value="NYD76042.1"/>
    <property type="molecule type" value="Genomic_DNA"/>
</dbReference>